<dbReference type="PROSITE" id="PS50102">
    <property type="entry name" value="RRM"/>
    <property type="match status" value="1"/>
</dbReference>
<dbReference type="GO" id="GO:0005634">
    <property type="term" value="C:nucleus"/>
    <property type="evidence" value="ECO:0007669"/>
    <property type="project" value="UniProtKB-SubCell"/>
</dbReference>
<dbReference type="InterPro" id="IPR034878">
    <property type="entry name" value="La-rel_plant_RRM"/>
</dbReference>
<evidence type="ECO:0000259" key="7">
    <source>
        <dbReference type="PROSITE" id="PS50102"/>
    </source>
</evidence>
<evidence type="ECO:0008006" key="10">
    <source>
        <dbReference type="Google" id="ProtNLM"/>
    </source>
</evidence>
<dbReference type="SMART" id="SM00360">
    <property type="entry name" value="RRM"/>
    <property type="match status" value="1"/>
</dbReference>
<dbReference type="GO" id="GO:1990904">
    <property type="term" value="C:ribonucleoprotein complex"/>
    <property type="evidence" value="ECO:0007669"/>
    <property type="project" value="InterPro"/>
</dbReference>
<dbReference type="PANTHER" id="PTHR22792:SF159">
    <property type="entry name" value="LA-RELATED PROTEIN 1B-RELATED"/>
    <property type="match status" value="1"/>
</dbReference>
<dbReference type="InterPro" id="IPR036388">
    <property type="entry name" value="WH-like_DNA-bd_sf"/>
</dbReference>
<proteinExistence type="predicted"/>
<evidence type="ECO:0000256" key="4">
    <source>
        <dbReference type="ARBA" id="ARBA00023242"/>
    </source>
</evidence>
<name>A0A3P5Y8V0_BRACM</name>
<feature type="compositionally biased region" description="Basic residues" evidence="6">
    <location>
        <begin position="336"/>
        <end position="346"/>
    </location>
</feature>
<feature type="compositionally biased region" description="Low complexity" evidence="6">
    <location>
        <begin position="356"/>
        <end position="366"/>
    </location>
</feature>
<dbReference type="PANTHER" id="PTHR22792">
    <property type="entry name" value="LUPUS LA PROTEIN-RELATED"/>
    <property type="match status" value="1"/>
</dbReference>
<dbReference type="InterPro" id="IPR036390">
    <property type="entry name" value="WH_DNA-bd_sf"/>
</dbReference>
<keyword evidence="4" id="KW-0539">Nucleus</keyword>
<dbReference type="Pfam" id="PF00076">
    <property type="entry name" value="RRM_1"/>
    <property type="match status" value="1"/>
</dbReference>
<dbReference type="InterPro" id="IPR000504">
    <property type="entry name" value="RRM_dom"/>
</dbReference>
<evidence type="ECO:0000256" key="2">
    <source>
        <dbReference type="ARBA" id="ARBA00004123"/>
    </source>
</evidence>
<gene>
    <name evidence="9" type="ORF">BRAA09T37825Z</name>
</gene>
<dbReference type="InterPro" id="IPR006630">
    <property type="entry name" value="La_HTH"/>
</dbReference>
<evidence type="ECO:0000313" key="9">
    <source>
        <dbReference type="EMBL" id="VDC60214.1"/>
    </source>
</evidence>
<accession>A0A3P5Y8V0</accession>
<dbReference type="GO" id="GO:0003723">
    <property type="term" value="F:RNA binding"/>
    <property type="evidence" value="ECO:0007669"/>
    <property type="project" value="UniProtKB-UniRule"/>
</dbReference>
<dbReference type="SUPFAM" id="SSF46785">
    <property type="entry name" value="Winged helix' DNA-binding domain"/>
    <property type="match status" value="1"/>
</dbReference>
<dbReference type="AlphaFoldDB" id="A0A3P5Y8V0"/>
<dbReference type="EMBL" id="LR031568">
    <property type="protein sequence ID" value="VDC60214.1"/>
    <property type="molecule type" value="Genomic_DNA"/>
</dbReference>
<dbReference type="GO" id="GO:0006396">
    <property type="term" value="P:RNA processing"/>
    <property type="evidence" value="ECO:0007669"/>
    <property type="project" value="InterPro"/>
</dbReference>
<evidence type="ECO:0000259" key="8">
    <source>
        <dbReference type="PROSITE" id="PS50961"/>
    </source>
</evidence>
<dbReference type="InterPro" id="IPR002344">
    <property type="entry name" value="Lupus_La"/>
</dbReference>
<sequence length="412" mass="45449">MESTEVPSVSVVKSQVVEDAIGSTADVSQPPSHEVDSLRVGGCSDGVVVVSEIPCMTPSDDDFDHGEDHGDNDDVVVVVPKDDELKQKIIRQAIMCVLLQVEYYFSDENLPTDKFLLNAMKKNKKGFVPISTIATFHKMKKLTRDHALIVSALKESSFLVVSSDEKKVKRLSPLPEVRDPKIFTVLVENLPEDHSDENIRAIFGKAGSIKNVSICDPNAVEESEKGCKKDKFIRTRLHVFVEYETVEAAEKAAATLNNEQDWRNGLRVKLLEQTGKFAQRRPGRKEVDTVKDNTGQVHDQIGGEENKKSNEHQLHRHHHSDTPADNVSDSGDKNGNKTKSRGRGRRQNNQGGNGHGSSPSTSSSLHHNYHHHHVEVSKPPPGPRMPDGTRGFTLGRGKPLPAPTSAQTSHEA</sequence>
<dbReference type="CDD" id="cd08033">
    <property type="entry name" value="LARP_6"/>
    <property type="match status" value="1"/>
</dbReference>
<evidence type="ECO:0000256" key="1">
    <source>
        <dbReference type="ARBA" id="ARBA00002339"/>
    </source>
</evidence>
<feature type="compositionally biased region" description="Basic and acidic residues" evidence="6">
    <location>
        <begin position="304"/>
        <end position="313"/>
    </location>
</feature>
<dbReference type="CDD" id="cd12288">
    <property type="entry name" value="RRM_La_like_plant"/>
    <property type="match status" value="1"/>
</dbReference>
<keyword evidence="3 5" id="KW-0694">RNA-binding</keyword>
<organism evidence="9">
    <name type="scientific">Brassica campestris</name>
    <name type="common">Field mustard</name>
    <dbReference type="NCBI Taxonomy" id="3711"/>
    <lineage>
        <taxon>Eukaryota</taxon>
        <taxon>Viridiplantae</taxon>
        <taxon>Streptophyta</taxon>
        <taxon>Embryophyta</taxon>
        <taxon>Tracheophyta</taxon>
        <taxon>Spermatophyta</taxon>
        <taxon>Magnoliopsida</taxon>
        <taxon>eudicotyledons</taxon>
        <taxon>Gunneridae</taxon>
        <taxon>Pentapetalae</taxon>
        <taxon>rosids</taxon>
        <taxon>malvids</taxon>
        <taxon>Brassicales</taxon>
        <taxon>Brassicaceae</taxon>
        <taxon>Brassiceae</taxon>
        <taxon>Brassica</taxon>
    </lineage>
</organism>
<feature type="domain" description="HTH La-type RNA-binding" evidence="8">
    <location>
        <begin position="87"/>
        <end position="178"/>
    </location>
</feature>
<dbReference type="InterPro" id="IPR035979">
    <property type="entry name" value="RBD_domain_sf"/>
</dbReference>
<dbReference type="PROSITE" id="PS50961">
    <property type="entry name" value="HTH_LA"/>
    <property type="match status" value="1"/>
</dbReference>
<comment type="function">
    <text evidence="1">Transcriptional regulator.</text>
</comment>
<evidence type="ECO:0000256" key="3">
    <source>
        <dbReference type="ARBA" id="ARBA00022884"/>
    </source>
</evidence>
<evidence type="ECO:0000256" key="5">
    <source>
        <dbReference type="PROSITE-ProRule" id="PRU00332"/>
    </source>
</evidence>
<evidence type="ECO:0000256" key="6">
    <source>
        <dbReference type="SAM" id="MobiDB-lite"/>
    </source>
</evidence>
<dbReference type="Gene3D" id="1.10.10.10">
    <property type="entry name" value="Winged helix-like DNA-binding domain superfamily/Winged helix DNA-binding domain"/>
    <property type="match status" value="1"/>
</dbReference>
<dbReference type="Pfam" id="PF05383">
    <property type="entry name" value="La"/>
    <property type="match status" value="1"/>
</dbReference>
<dbReference type="InterPro" id="IPR045180">
    <property type="entry name" value="La_dom_prot"/>
</dbReference>
<comment type="subcellular location">
    <subcellularLocation>
        <location evidence="2">Nucleus</location>
    </subcellularLocation>
</comment>
<dbReference type="SUPFAM" id="SSF54928">
    <property type="entry name" value="RNA-binding domain, RBD"/>
    <property type="match status" value="1"/>
</dbReference>
<feature type="domain" description="RRM" evidence="7">
    <location>
        <begin position="183"/>
        <end position="273"/>
    </location>
</feature>
<dbReference type="SMART" id="SM00715">
    <property type="entry name" value="LA"/>
    <property type="match status" value="1"/>
</dbReference>
<reference evidence="9" key="1">
    <citation type="submission" date="2018-11" db="EMBL/GenBank/DDBJ databases">
        <authorList>
            <consortium name="Genoscope - CEA"/>
            <person name="William W."/>
        </authorList>
    </citation>
    <scope>NUCLEOTIDE SEQUENCE</scope>
</reference>
<dbReference type="InterPro" id="IPR012677">
    <property type="entry name" value="Nucleotide-bd_a/b_plait_sf"/>
</dbReference>
<feature type="region of interest" description="Disordered" evidence="6">
    <location>
        <begin position="277"/>
        <end position="412"/>
    </location>
</feature>
<dbReference type="Gene3D" id="3.30.70.330">
    <property type="match status" value="1"/>
</dbReference>
<dbReference type="FunFam" id="1.10.10.10:FF:000158">
    <property type="entry name" value="La ribonucleoprotein domain family member 7"/>
    <property type="match status" value="1"/>
</dbReference>
<dbReference type="PRINTS" id="PR00302">
    <property type="entry name" value="LUPUSLA"/>
</dbReference>
<protein>
    <recommendedName>
        <fullName evidence="10">HTH La-type RNA-binding domain-containing protein</fullName>
    </recommendedName>
</protein>